<dbReference type="EMBL" id="CP050692">
    <property type="protein sequence ID" value="QIT45334.1"/>
    <property type="molecule type" value="Genomic_DNA"/>
</dbReference>
<organism evidence="4 6">
    <name type="scientific">Streptomyces antibioticus</name>
    <dbReference type="NCBI Taxonomy" id="1890"/>
    <lineage>
        <taxon>Bacteria</taxon>
        <taxon>Bacillati</taxon>
        <taxon>Actinomycetota</taxon>
        <taxon>Actinomycetes</taxon>
        <taxon>Kitasatosporales</taxon>
        <taxon>Streptomycetaceae</taxon>
        <taxon>Streptomyces</taxon>
    </lineage>
</organism>
<proteinExistence type="predicted"/>
<feature type="region of interest" description="Disordered" evidence="1">
    <location>
        <begin position="1"/>
        <end position="23"/>
    </location>
</feature>
<keyword evidence="2" id="KW-0812">Transmembrane</keyword>
<dbReference type="RefSeq" id="WP_078633999.1">
    <property type="nucleotide sequence ID" value="NZ_CM007717.1"/>
</dbReference>
<name>A0AAE7CLJ4_STRAT</name>
<evidence type="ECO:0000313" key="5">
    <source>
        <dbReference type="Proteomes" id="UP000190306"/>
    </source>
</evidence>
<evidence type="ECO:0000313" key="3">
    <source>
        <dbReference type="EMBL" id="OOQ51174.1"/>
    </source>
</evidence>
<keyword evidence="2" id="KW-0472">Membrane</keyword>
<feature type="transmembrane region" description="Helical" evidence="2">
    <location>
        <begin position="82"/>
        <end position="101"/>
    </location>
</feature>
<feature type="transmembrane region" description="Helical" evidence="2">
    <location>
        <begin position="239"/>
        <end position="261"/>
    </location>
</feature>
<reference evidence="3 5" key="1">
    <citation type="submission" date="2015-07" db="EMBL/GenBank/DDBJ databases">
        <title>Draft Genome Sequence of Streptomyces antibioticus, IMRU 3720 reveals insights in the evolution of actinomycin biosynthetic gene clusters in Streptomyces.</title>
        <authorList>
            <person name="Crnovcic I."/>
            <person name="Ruckert C."/>
            <person name="Kalinowksi J."/>
            <person name="Keller U."/>
        </authorList>
    </citation>
    <scope>NUCLEOTIDE SEQUENCE [LARGE SCALE GENOMIC DNA]</scope>
    <source>
        <strain evidence="3 5">DSM 41481</strain>
    </source>
</reference>
<reference evidence="4 6" key="2">
    <citation type="submission" date="2020-03" db="EMBL/GenBank/DDBJ databases">
        <title>Is there a link between lipid content and antibiotic production in Streptomyces?</title>
        <authorList>
            <person name="David M."/>
            <person name="Lejeune C."/>
            <person name="Abreu S."/>
            <person name="Thibessard A."/>
            <person name="Leblond P."/>
            <person name="Chaminade P."/>
            <person name="Virolle M.-J."/>
        </authorList>
    </citation>
    <scope>NUCLEOTIDE SEQUENCE [LARGE SCALE GENOMIC DNA]</scope>
    <source>
        <strain evidence="4 6">DSM 41481</strain>
    </source>
</reference>
<gene>
    <name evidence="3" type="ORF">AFM16_18450</name>
    <name evidence="4" type="ORF">HCX60_18725</name>
</gene>
<protein>
    <submittedName>
        <fullName evidence="3 4">ABC transporter</fullName>
    </submittedName>
</protein>
<feature type="transmembrane region" description="Helical" evidence="2">
    <location>
        <begin position="162"/>
        <end position="183"/>
    </location>
</feature>
<evidence type="ECO:0000313" key="6">
    <source>
        <dbReference type="Proteomes" id="UP000502504"/>
    </source>
</evidence>
<keyword evidence="2" id="KW-1133">Transmembrane helix</keyword>
<dbReference type="AlphaFoldDB" id="A0AAE7CLJ4"/>
<feature type="transmembrane region" description="Helical" evidence="2">
    <location>
        <begin position="122"/>
        <end position="142"/>
    </location>
</feature>
<feature type="transmembrane region" description="Helical" evidence="2">
    <location>
        <begin position="40"/>
        <end position="62"/>
    </location>
</feature>
<sequence length="518" mass="54301">MSSTTTTPHTAPPPTPAGAARDPRRTGAVLALARFEARELLLQAAVPLVFALYALIVITRLVPTDGMDAYPVLNTVDRRTQTLPLLVALSVFICTNAAALRSRKGGTVQQFGVLPMEPWRRSLAHVLSAVPFAALTALFVVAEYVWEALKPGAIGHGSVGELAVGPLAVLLAGALGVLLARVLPTRLGPVLFSIGAYLAFMLASVIADGGGWSGWLSPVVLSPDTSGAPIPSDLIGRPAGWHALYMAGLCALLTCAVLLLAGGGRTRAVRAATVLALVVTAAGAIGQLPRGTAALDAARKAASEKPEKAQSCTMYGRSRYCSFPEWEVVRSEWAGVVDRLQSAAGGSAARAGLTIRQRVYATDGESGGGALWPSSTPGQVTVGTRWGGNRVPEFAVGAASVLVTGREDMTLDEGCDGRAVVVMWLVLGTERDPLDTFQHVRLDDSVSGSGLVLAPTNGLSMTAHQTEVVRDMLREPRAEMTARVKAHWEELTARRTTTAQVAKVLGVEVPKGVETCEE</sequence>
<accession>A0AAE7CLJ4</accession>
<dbReference type="EMBL" id="LHQL01000009">
    <property type="protein sequence ID" value="OOQ51174.1"/>
    <property type="molecule type" value="Genomic_DNA"/>
</dbReference>
<keyword evidence="5" id="KW-1185">Reference proteome</keyword>
<evidence type="ECO:0000256" key="1">
    <source>
        <dbReference type="SAM" id="MobiDB-lite"/>
    </source>
</evidence>
<feature type="transmembrane region" description="Helical" evidence="2">
    <location>
        <begin position="190"/>
        <end position="207"/>
    </location>
</feature>
<dbReference type="Proteomes" id="UP000502504">
    <property type="component" value="Chromosome"/>
</dbReference>
<evidence type="ECO:0000313" key="4">
    <source>
        <dbReference type="EMBL" id="QIT45334.1"/>
    </source>
</evidence>
<feature type="transmembrane region" description="Helical" evidence="2">
    <location>
        <begin position="268"/>
        <end position="286"/>
    </location>
</feature>
<dbReference type="Proteomes" id="UP000190306">
    <property type="component" value="Chromosome"/>
</dbReference>
<evidence type="ECO:0000256" key="2">
    <source>
        <dbReference type="SAM" id="Phobius"/>
    </source>
</evidence>